<dbReference type="AlphaFoldDB" id="A0A7S1NJS4"/>
<evidence type="ECO:0000313" key="2">
    <source>
        <dbReference type="EMBL" id="CAD9023896.1"/>
    </source>
</evidence>
<proteinExistence type="predicted"/>
<name>A0A7S1NJS4_9EUGL</name>
<keyword evidence="1" id="KW-0732">Signal</keyword>
<organism evidence="2">
    <name type="scientific">Eutreptiella gymnastica</name>
    <dbReference type="NCBI Taxonomy" id="73025"/>
    <lineage>
        <taxon>Eukaryota</taxon>
        <taxon>Discoba</taxon>
        <taxon>Euglenozoa</taxon>
        <taxon>Euglenida</taxon>
        <taxon>Spirocuta</taxon>
        <taxon>Euglenophyceae</taxon>
        <taxon>Eutreptiales</taxon>
        <taxon>Eutreptiaceae</taxon>
        <taxon>Eutreptiella</taxon>
    </lineage>
</organism>
<accession>A0A7S1NJS4</accession>
<dbReference type="EMBL" id="HBGA01093787">
    <property type="protein sequence ID" value="CAD9023896.1"/>
    <property type="molecule type" value="Transcribed_RNA"/>
</dbReference>
<protein>
    <submittedName>
        <fullName evidence="2">Uncharacterized protein</fullName>
    </submittedName>
</protein>
<gene>
    <name evidence="2" type="ORF">EGYM00392_LOCUS35021</name>
</gene>
<feature type="chain" id="PRO_5030599468" evidence="1">
    <location>
        <begin position="19"/>
        <end position="100"/>
    </location>
</feature>
<feature type="signal peptide" evidence="1">
    <location>
        <begin position="1"/>
        <end position="18"/>
    </location>
</feature>
<sequence>MGWGGLGVLRLLHSLASSTRLILQHTRNHFRMLADARSQGTIAIYRRATNRLLQQEAQYRSLIRTASIAQHGILVDCLRQRNAMVREEALHRLVRCSGPP</sequence>
<reference evidence="2" key="1">
    <citation type="submission" date="2021-01" db="EMBL/GenBank/DDBJ databases">
        <authorList>
            <person name="Corre E."/>
            <person name="Pelletier E."/>
            <person name="Niang G."/>
            <person name="Scheremetjew M."/>
            <person name="Finn R."/>
            <person name="Kale V."/>
            <person name="Holt S."/>
            <person name="Cochrane G."/>
            <person name="Meng A."/>
            <person name="Brown T."/>
            <person name="Cohen L."/>
        </authorList>
    </citation>
    <scope>NUCLEOTIDE SEQUENCE</scope>
    <source>
        <strain evidence="2">NIES-381</strain>
    </source>
</reference>
<evidence type="ECO:0000256" key="1">
    <source>
        <dbReference type="SAM" id="SignalP"/>
    </source>
</evidence>